<evidence type="ECO:0000256" key="6">
    <source>
        <dbReference type="ARBA" id="ARBA00030427"/>
    </source>
</evidence>
<feature type="region of interest" description="Disordered" evidence="7">
    <location>
        <begin position="62"/>
        <end position="164"/>
    </location>
</feature>
<dbReference type="PANTHER" id="PTHR12356">
    <property type="entry name" value="NUCLEAR MOVEMENT PROTEIN NUDC"/>
    <property type="match status" value="1"/>
</dbReference>
<protein>
    <recommendedName>
        <fullName evidence="3">Nuclear migration protein nudC</fullName>
    </recommendedName>
    <alternativeName>
        <fullName evidence="6">Nuclear distribution protein C homolog</fullName>
    </alternativeName>
</protein>
<dbReference type="SUPFAM" id="SSF49764">
    <property type="entry name" value="HSP20-like chaperones"/>
    <property type="match status" value="1"/>
</dbReference>
<name>A0A7R9U6G5_9STRA</name>
<organism evidence="9">
    <name type="scientific">Pinguiococcus pyrenoidosus</name>
    <dbReference type="NCBI Taxonomy" id="172671"/>
    <lineage>
        <taxon>Eukaryota</taxon>
        <taxon>Sar</taxon>
        <taxon>Stramenopiles</taxon>
        <taxon>Ochrophyta</taxon>
        <taxon>Pinguiophyceae</taxon>
        <taxon>Pinguiochrysidales</taxon>
        <taxon>Pinguiochrysidaceae</taxon>
        <taxon>Pinguiococcus</taxon>
    </lineage>
</organism>
<evidence type="ECO:0000256" key="1">
    <source>
        <dbReference type="ARBA" id="ARBA00004496"/>
    </source>
</evidence>
<evidence type="ECO:0000256" key="5">
    <source>
        <dbReference type="ARBA" id="ARBA00022553"/>
    </source>
</evidence>
<dbReference type="FunFam" id="2.60.40.790:FF:000001">
    <property type="entry name" value="Nuclear migration protein nudC"/>
    <property type="match status" value="1"/>
</dbReference>
<dbReference type="Gene3D" id="2.60.40.790">
    <property type="match status" value="1"/>
</dbReference>
<evidence type="ECO:0000256" key="2">
    <source>
        <dbReference type="ARBA" id="ARBA00010513"/>
    </source>
</evidence>
<dbReference type="InterPro" id="IPR037898">
    <property type="entry name" value="NudC_fam"/>
</dbReference>
<accession>A0A7R9U6G5</accession>
<reference evidence="9" key="1">
    <citation type="submission" date="2021-01" db="EMBL/GenBank/DDBJ databases">
        <authorList>
            <person name="Corre E."/>
            <person name="Pelletier E."/>
            <person name="Niang G."/>
            <person name="Scheremetjew M."/>
            <person name="Finn R."/>
            <person name="Kale V."/>
            <person name="Holt S."/>
            <person name="Cochrane G."/>
            <person name="Meng A."/>
            <person name="Brown T."/>
            <person name="Cohen L."/>
        </authorList>
    </citation>
    <scope>NUCLEOTIDE SEQUENCE</scope>
    <source>
        <strain evidence="9">CCMP2078</strain>
    </source>
</reference>
<dbReference type="GO" id="GO:0005737">
    <property type="term" value="C:cytoplasm"/>
    <property type="evidence" value="ECO:0007669"/>
    <property type="project" value="UniProtKB-SubCell"/>
</dbReference>
<dbReference type="GO" id="GO:0051082">
    <property type="term" value="F:unfolded protein binding"/>
    <property type="evidence" value="ECO:0007669"/>
    <property type="project" value="TreeGrafter"/>
</dbReference>
<dbReference type="EMBL" id="HBEA01005836">
    <property type="protein sequence ID" value="CAD8254979.1"/>
    <property type="molecule type" value="Transcribed_RNA"/>
</dbReference>
<dbReference type="Pfam" id="PF04969">
    <property type="entry name" value="CS"/>
    <property type="match status" value="1"/>
</dbReference>
<proteinExistence type="inferred from homology"/>
<gene>
    <name evidence="9" type="ORF">PPYR1160_LOCUS4471</name>
</gene>
<dbReference type="PROSITE" id="PS51203">
    <property type="entry name" value="CS"/>
    <property type="match status" value="1"/>
</dbReference>
<dbReference type="Pfam" id="PF14050">
    <property type="entry name" value="Nudc_N"/>
    <property type="match status" value="1"/>
</dbReference>
<comment type="similarity">
    <text evidence="2">Belongs to the nudC family.</text>
</comment>
<dbReference type="InterPro" id="IPR008978">
    <property type="entry name" value="HSP20-like_chaperone"/>
</dbReference>
<comment type="subcellular location">
    <subcellularLocation>
        <location evidence="1">Cytoplasm</location>
    </subcellularLocation>
</comment>
<keyword evidence="5" id="KW-0597">Phosphoprotein</keyword>
<evidence type="ECO:0000256" key="7">
    <source>
        <dbReference type="SAM" id="MobiDB-lite"/>
    </source>
</evidence>
<evidence type="ECO:0000259" key="8">
    <source>
        <dbReference type="PROSITE" id="PS51203"/>
    </source>
</evidence>
<dbReference type="PANTHER" id="PTHR12356:SF3">
    <property type="entry name" value="NUCLEAR MIGRATION PROTEIN NUDC"/>
    <property type="match status" value="1"/>
</dbReference>
<evidence type="ECO:0000256" key="3">
    <source>
        <dbReference type="ARBA" id="ARBA00017641"/>
    </source>
</evidence>
<dbReference type="CDD" id="cd06467">
    <property type="entry name" value="p23_NUDC_like"/>
    <property type="match status" value="1"/>
</dbReference>
<sequence>MDPNDERFDGMLMNMAQQVRGIDNLMDTFFGFLRRKTDFFSVEEARVHQSVMDAVQRQLAVHNEEKAKKERRKAELQAKKAAKKKAAEEAARAQAKPAEEDDVVDLDISSDSTPEAPVEVADDVAPLNASEEEENEAELANKENEADEEDDGPPPPGNGGSTDAYVWTQQLQDLMVMVEVPPNTRGRDLSVVIQARKLRVGLKGQPPLVDGELHKKVIVDDSFWTLETEDGKKVVNVALQKENRMEWWKCVIKGDPEIDTRKVQPENSKLSDLDGETRQTVEKMMFDQRQKAMGKPTSDEMQKQEMLKKFMDAHPGT</sequence>
<evidence type="ECO:0000256" key="4">
    <source>
        <dbReference type="ARBA" id="ARBA00022490"/>
    </source>
</evidence>
<dbReference type="GO" id="GO:0006457">
    <property type="term" value="P:protein folding"/>
    <property type="evidence" value="ECO:0007669"/>
    <property type="project" value="TreeGrafter"/>
</dbReference>
<evidence type="ECO:0000313" key="9">
    <source>
        <dbReference type="EMBL" id="CAD8254979.1"/>
    </source>
</evidence>
<feature type="compositionally biased region" description="Basic and acidic residues" evidence="7">
    <location>
        <begin position="62"/>
        <end position="78"/>
    </location>
</feature>
<dbReference type="InterPro" id="IPR007052">
    <property type="entry name" value="CS_dom"/>
</dbReference>
<dbReference type="InterPro" id="IPR025934">
    <property type="entry name" value="NudC_N_dom"/>
</dbReference>
<feature type="domain" description="CS" evidence="8">
    <location>
        <begin position="160"/>
        <end position="252"/>
    </location>
</feature>
<dbReference type="AlphaFoldDB" id="A0A7R9U6G5"/>
<keyword evidence="4" id="KW-0963">Cytoplasm</keyword>